<dbReference type="EMBL" id="LT828648">
    <property type="protein sequence ID" value="SLM48265.1"/>
    <property type="molecule type" value="Genomic_DNA"/>
</dbReference>
<protein>
    <submittedName>
        <fullName evidence="2">Excisionase family DNA binding domain-containing protein</fullName>
    </submittedName>
</protein>
<dbReference type="Proteomes" id="UP000192042">
    <property type="component" value="Chromosome I"/>
</dbReference>
<accession>A0A1W1I5L4</accession>
<name>A0A1W1I5L4_9BACT</name>
<sequence length="65" mass="8043">MSRSSKSELMTAEETCRYLKITQRTLYRYLRSRRIPAFKLGSQWRFVRSDLEQWIRERMRTPLND</sequence>
<dbReference type="OrthoDB" id="9800023at2"/>
<evidence type="ECO:0000313" key="2">
    <source>
        <dbReference type="EMBL" id="SLM48265.1"/>
    </source>
</evidence>
<dbReference type="RefSeq" id="WP_080886670.1">
    <property type="nucleotide sequence ID" value="NZ_LT828648.1"/>
</dbReference>
<evidence type="ECO:0000313" key="3">
    <source>
        <dbReference type="Proteomes" id="UP000192042"/>
    </source>
</evidence>
<feature type="domain" description="Helix-turn-helix" evidence="1">
    <location>
        <begin position="9"/>
        <end position="58"/>
    </location>
</feature>
<dbReference type="SUPFAM" id="SSF46955">
    <property type="entry name" value="Putative DNA-binding domain"/>
    <property type="match status" value="1"/>
</dbReference>
<dbReference type="AlphaFoldDB" id="A0A1W1I5L4"/>
<proteinExistence type="predicted"/>
<dbReference type="InterPro" id="IPR009061">
    <property type="entry name" value="DNA-bd_dom_put_sf"/>
</dbReference>
<reference evidence="2 3" key="1">
    <citation type="submission" date="2017-03" db="EMBL/GenBank/DDBJ databases">
        <authorList>
            <person name="Afonso C.L."/>
            <person name="Miller P.J."/>
            <person name="Scott M.A."/>
            <person name="Spackman E."/>
            <person name="Goraichik I."/>
            <person name="Dimitrov K.M."/>
            <person name="Suarez D.L."/>
            <person name="Swayne D.E."/>
        </authorList>
    </citation>
    <scope>NUCLEOTIDE SEQUENCE [LARGE SCALE GENOMIC DNA]</scope>
    <source>
        <strain evidence="2">Genome sequencing of Nitrospira japonica strain NJ11</strain>
    </source>
</reference>
<dbReference type="Pfam" id="PF12728">
    <property type="entry name" value="HTH_17"/>
    <property type="match status" value="1"/>
</dbReference>
<evidence type="ECO:0000259" key="1">
    <source>
        <dbReference type="Pfam" id="PF12728"/>
    </source>
</evidence>
<dbReference type="KEGG" id="nja:NSJP_2093"/>
<dbReference type="NCBIfam" id="TIGR01764">
    <property type="entry name" value="excise"/>
    <property type="match status" value="1"/>
</dbReference>
<dbReference type="InterPro" id="IPR010093">
    <property type="entry name" value="SinI_DNA-bd"/>
</dbReference>
<organism evidence="2 3">
    <name type="scientific">Nitrospira japonica</name>
    <dbReference type="NCBI Taxonomy" id="1325564"/>
    <lineage>
        <taxon>Bacteria</taxon>
        <taxon>Pseudomonadati</taxon>
        <taxon>Nitrospirota</taxon>
        <taxon>Nitrospiria</taxon>
        <taxon>Nitrospirales</taxon>
        <taxon>Nitrospiraceae</taxon>
        <taxon>Nitrospira</taxon>
    </lineage>
</organism>
<keyword evidence="3" id="KW-1185">Reference proteome</keyword>
<dbReference type="InterPro" id="IPR041657">
    <property type="entry name" value="HTH_17"/>
</dbReference>
<gene>
    <name evidence="2" type="ORF">NSJP_2093</name>
</gene>
<dbReference type="STRING" id="1325564.NSJP_2093"/>
<dbReference type="GO" id="GO:0003677">
    <property type="term" value="F:DNA binding"/>
    <property type="evidence" value="ECO:0007669"/>
    <property type="project" value="InterPro"/>
</dbReference>